<dbReference type="InterPro" id="IPR046346">
    <property type="entry name" value="Aminoacid_DH-like_N_sf"/>
</dbReference>
<dbReference type="Pfam" id="PF21074">
    <property type="entry name" value="GDH_C"/>
    <property type="match status" value="1"/>
</dbReference>
<proteinExistence type="predicted"/>
<evidence type="ECO:0000259" key="5">
    <source>
        <dbReference type="Pfam" id="PF21076"/>
    </source>
</evidence>
<dbReference type="PIRSF" id="PIRSF036761">
    <property type="entry name" value="GDH_Mll4104"/>
    <property type="match status" value="1"/>
</dbReference>
<name>A0A1M7TP42_9RHOB</name>
<dbReference type="Proteomes" id="UP000184066">
    <property type="component" value="Unassembled WGS sequence"/>
</dbReference>
<dbReference type="EMBL" id="FRDL01000008">
    <property type="protein sequence ID" value="SHN72438.1"/>
    <property type="molecule type" value="Genomic_DNA"/>
</dbReference>
<dbReference type="InterPro" id="IPR048381">
    <property type="entry name" value="GDH_C"/>
</dbReference>
<organism evidence="7 8">
    <name type="scientific">Oceanicella actignis</name>
    <dbReference type="NCBI Taxonomy" id="1189325"/>
    <lineage>
        <taxon>Bacteria</taxon>
        <taxon>Pseudomonadati</taxon>
        <taxon>Pseudomonadota</taxon>
        <taxon>Alphaproteobacteria</taxon>
        <taxon>Rhodobacterales</taxon>
        <taxon>Paracoccaceae</taxon>
        <taxon>Oceanicella</taxon>
    </lineage>
</organism>
<dbReference type="InterPro" id="IPR049058">
    <property type="entry name" value="NAD_Glu_DH_HM2"/>
</dbReference>
<evidence type="ECO:0000259" key="6">
    <source>
        <dbReference type="Pfam" id="PF21077"/>
    </source>
</evidence>
<dbReference type="Pfam" id="PF21076">
    <property type="entry name" value="GDH_ACT2"/>
    <property type="match status" value="1"/>
</dbReference>
<keyword evidence="1" id="KW-0560">Oxidoreductase</keyword>
<dbReference type="RefSeq" id="WP_072747892.1">
    <property type="nucleotide sequence ID" value="NZ_FOHL01000008.1"/>
</dbReference>
<dbReference type="InterPro" id="IPR049059">
    <property type="entry name" value="NAD_Glu_DH_HM1"/>
</dbReference>
<dbReference type="STRING" id="1189325.SAMN04488119_10888"/>
<evidence type="ECO:0000313" key="8">
    <source>
        <dbReference type="Proteomes" id="UP000184066"/>
    </source>
</evidence>
<dbReference type="PANTHER" id="PTHR43403">
    <property type="entry name" value="NAD-SPECIFIC GLUTAMATE DEHYDROGENASE"/>
    <property type="match status" value="1"/>
</dbReference>
<dbReference type="SUPFAM" id="SSF51735">
    <property type="entry name" value="NAD(P)-binding Rossmann-fold domains"/>
    <property type="match status" value="1"/>
</dbReference>
<evidence type="ECO:0000259" key="2">
    <source>
        <dbReference type="Pfam" id="PF05088"/>
    </source>
</evidence>
<dbReference type="InterPro" id="IPR036291">
    <property type="entry name" value="NAD(P)-bd_dom_sf"/>
</dbReference>
<dbReference type="GO" id="GO:0006538">
    <property type="term" value="P:L-glutamate catabolic process"/>
    <property type="evidence" value="ECO:0007669"/>
    <property type="project" value="InterPro"/>
</dbReference>
<dbReference type="InterPro" id="IPR007780">
    <property type="entry name" value="NAD_Glu_DH_bac"/>
</dbReference>
<dbReference type="PANTHER" id="PTHR43403:SF1">
    <property type="entry name" value="NAD-SPECIFIC GLUTAMATE DEHYDROGENASE"/>
    <property type="match status" value="1"/>
</dbReference>
<evidence type="ECO:0000313" key="7">
    <source>
        <dbReference type="EMBL" id="SHN72438.1"/>
    </source>
</evidence>
<sequence>MADAAAERLAQRLEEIRQMALERLEAPEAGEFVEALPLLYAKADADEVLSLPAEEHYGAALALWKFCRRRAPGRAKVRVYNPRMAEHGWQSGRTIVELCNDDMPFLVDSVTLLLTERGVGIHGLIHPVLTVRRDAGGERLGLAEEGAPDALRESVIQVQIDQIPDEAALAALTRELETMLEQLRAAVEDWIPMREALRAEAEAVRRAAARAPRDLHEEAFEFLEWVAADHFTFLGHRRFLLAPEGGFAPDPDSGLGLMRDPDFTILRDQDGAFVHWSPEMTGFLEDPSPIAILKANRRSNIHRGAHLDVIAVKTFDARGAVTGASVFVGLFTSAAYNRSPREIPLLRGKVQRIIERAGFTPNSHDGKALINVLETHPRDELFQCTEDQLFEIAMGILHLATRPRTRLFVRPDRFGRFMSCLVYVPRDRYNTELRERIGAILAEELGGRVAAWTPHYGSEALARVHFVVALSAAPAQIDVRAIEARIIEAVRSWSDRLLEALIEHFGEAEGRRLHARFSNGFPAAYRDLVPPAAAIGDIEKMDGLGRDRPLALHFYRRLEDPENAVRFKLYRHCQSVPLSDCLPVLENMGLRILEEQPFRLRRKDADGETPIWVHDFYMTSADGAEIPLAQLRGKLEGAFDAAWRGRVDNDRLNRLVLSAGLDVREAALLRAYARFLRQARIPYSIEYMEDALIANPSFVRGLVRLFRTLFDPANGLDAEAREAEARRISAELDAELEQVPSLDVDRILRRFRNAIERSLRTNWFQPEPDGAPKDWTSFKLDSGGLEGLPRPRPWREIFVFSTWVEGVHLRNGPVARGGLRWSDRKEDYRTEVLGLVKAQQVKNAVIVPVGSKGGFLPKALPENGSRDEVQAEAIRAYRTFLEGLLDVTDNLEGARVVPPAAVVRRDQDDPYLVVAADKGTATFSDIANEVAAARGFWLGDAFASGGSNGYDHKAMGITARGAWEAVKRHFRELGLDTQSEPFDVIGCGDMSGDVFGNGMLLSDQIRLIAAFDHRDIFIDPDPDPAASHAERRRLFELPRSSWQDYDRALISEGGGVFSRSAKSIPLSPQMKALTGIDADRATPFEVIRGILRARADLLWFGGIGTYVKAPGESDAEVGDRANDAVRVSADEVRVRVVGEGANLGVTQRGRIALARRGVKINTDAVDNSAGVDCSDHEVNIKIALDQVVEAGDLTRKQRNRLLAEMTDEVATLVLRDNYDQTLAISMVEARAPQLLDEHLRFMRRLESLGRLDREVEFLPSDEAAAELAAAGRGLTRPEIAVLIAYAKIELKDALTASSAPDDPFLEGRLMAYMPTPLRARYADAVRRHRLRREIIATSLANAVVNECGPTFAARVAEMTGAPLASVCLAYAATAEIFEVDSLRARINALDNKADAKAQLDMHMAVSDMIATQAPAMLERIAQRPLGEAIAAFGPGVGEIRAALDGILQGFPRERLEQRAAVFAEGGAPADLAQDVAALDILGGALDIVDAARGAGRLVAEVAETYFAVGARLGLDWLRAMAREMVCADRWEQVAVNRLIADLRAEQSRIAAAALASGDGGHGAQAVDAWAAAHGEQVARAEALAADLRAGGPLSVAKLAVAASQLRSVAD</sequence>
<gene>
    <name evidence="7" type="ORF">SAMN05216200_10889</name>
</gene>
<evidence type="ECO:0000256" key="1">
    <source>
        <dbReference type="ARBA" id="ARBA00023002"/>
    </source>
</evidence>
<feature type="domain" description="NAD-glutamate dehydrogenase catalytic" evidence="2">
    <location>
        <begin position="732"/>
        <end position="1226"/>
    </location>
</feature>
<evidence type="ECO:0000259" key="3">
    <source>
        <dbReference type="Pfam" id="PF21074"/>
    </source>
</evidence>
<dbReference type="Gene3D" id="3.40.50.720">
    <property type="entry name" value="NAD(P)-binding Rossmann-like Domain"/>
    <property type="match status" value="1"/>
</dbReference>
<protein>
    <submittedName>
        <fullName evidence="7">Glutamate dehydrogenase</fullName>
    </submittedName>
</protein>
<dbReference type="GO" id="GO:0004352">
    <property type="term" value="F:glutamate dehydrogenase (NAD+) activity"/>
    <property type="evidence" value="ECO:0007669"/>
    <property type="project" value="InterPro"/>
</dbReference>
<dbReference type="Pfam" id="PF21073">
    <property type="entry name" value="GDH_HM1"/>
    <property type="match status" value="1"/>
</dbReference>
<feature type="domain" description="NAD-glutamate dehydrogenase ACT3" evidence="6">
    <location>
        <begin position="550"/>
        <end position="630"/>
    </location>
</feature>
<dbReference type="Pfam" id="PF21079">
    <property type="entry name" value="GDH_HM2"/>
    <property type="match status" value="1"/>
</dbReference>
<evidence type="ECO:0000259" key="4">
    <source>
        <dbReference type="Pfam" id="PF21075"/>
    </source>
</evidence>
<dbReference type="InterPro" id="IPR049062">
    <property type="entry name" value="NAD_Glu_DH_ACT2"/>
</dbReference>
<dbReference type="InterPro" id="IPR049056">
    <property type="entry name" value="NAD_Glu_DH_HM3"/>
</dbReference>
<dbReference type="GO" id="GO:0004069">
    <property type="term" value="F:L-aspartate:2-oxoglutarate aminotransferase activity"/>
    <property type="evidence" value="ECO:0007669"/>
    <property type="project" value="InterPro"/>
</dbReference>
<dbReference type="InterPro" id="IPR028971">
    <property type="entry name" value="NAD-GDH_cat"/>
</dbReference>
<accession>A0A1M7TP42</accession>
<dbReference type="InterPro" id="IPR024727">
    <property type="entry name" value="NAD_Glu_DH_N_ACT1"/>
</dbReference>
<dbReference type="InterPro" id="IPR049064">
    <property type="entry name" value="NAD_Glu_DH_ACT3"/>
</dbReference>
<feature type="domain" description="NAD-glutamate dehydrogenase N-terminal ACT1" evidence="4">
    <location>
        <begin position="38"/>
        <end position="176"/>
    </location>
</feature>
<reference evidence="7 8" key="1">
    <citation type="submission" date="2016-12" db="EMBL/GenBank/DDBJ databases">
        <authorList>
            <person name="Song W.-J."/>
            <person name="Kurnit D.M."/>
        </authorList>
    </citation>
    <scope>NUCLEOTIDE SEQUENCE [LARGE SCALE GENOMIC DNA]</scope>
    <source>
        <strain evidence="7 8">CGMCC 1.10808</strain>
    </source>
</reference>
<dbReference type="Pfam" id="PF05088">
    <property type="entry name" value="Bac_GDH_CD"/>
    <property type="match status" value="1"/>
</dbReference>
<dbReference type="SUPFAM" id="SSF53223">
    <property type="entry name" value="Aminoacid dehydrogenase-like, N-terminal domain"/>
    <property type="match status" value="1"/>
</dbReference>
<keyword evidence="8" id="KW-1185">Reference proteome</keyword>
<dbReference type="Pfam" id="PF21077">
    <property type="entry name" value="GDH_ACT3"/>
    <property type="match status" value="1"/>
</dbReference>
<dbReference type="Pfam" id="PF21078">
    <property type="entry name" value="GDH_HM3"/>
    <property type="match status" value="1"/>
</dbReference>
<dbReference type="OrthoDB" id="9758052at2"/>
<feature type="domain" description="NAD-glutamate dehydrogenase ACT2" evidence="5">
    <location>
        <begin position="406"/>
        <end position="494"/>
    </location>
</feature>
<feature type="domain" description="NAD-specific glutamate dehydrogenase C-terminal" evidence="3">
    <location>
        <begin position="1271"/>
        <end position="1606"/>
    </location>
</feature>
<dbReference type="Pfam" id="PF21075">
    <property type="entry name" value="GDH_ACT1"/>
    <property type="match status" value="1"/>
</dbReference>